<evidence type="ECO:0000256" key="2">
    <source>
        <dbReference type="ARBA" id="ARBA00022741"/>
    </source>
</evidence>
<protein>
    <recommendedName>
        <fullName evidence="4">5-formyltetrahydrofolate cyclo-ligase</fullName>
        <ecNumber evidence="4">6.3.3.2</ecNumber>
    </recommendedName>
</protein>
<dbReference type="PANTHER" id="PTHR23407">
    <property type="entry name" value="ATPASE INHIBITOR/5-FORMYLTETRAHYDROFOLATE CYCLO-LIGASE"/>
    <property type="match status" value="1"/>
</dbReference>
<comment type="caution">
    <text evidence="5">The sequence shown here is derived from an EMBL/GenBank/DDBJ whole genome shotgun (WGS) entry which is preliminary data.</text>
</comment>
<evidence type="ECO:0000256" key="1">
    <source>
        <dbReference type="ARBA" id="ARBA00010638"/>
    </source>
</evidence>
<evidence type="ECO:0000313" key="6">
    <source>
        <dbReference type="Proteomes" id="UP001207605"/>
    </source>
</evidence>
<dbReference type="NCBIfam" id="TIGR02727">
    <property type="entry name" value="MTHFS_bact"/>
    <property type="match status" value="1"/>
</dbReference>
<accession>A0ABT2S7Y7</accession>
<comment type="catalytic activity">
    <reaction evidence="4">
        <text>(6S)-5-formyl-5,6,7,8-tetrahydrofolate + ATP = (6R)-5,10-methenyltetrahydrofolate + ADP + phosphate</text>
        <dbReference type="Rhea" id="RHEA:10488"/>
        <dbReference type="ChEBI" id="CHEBI:30616"/>
        <dbReference type="ChEBI" id="CHEBI:43474"/>
        <dbReference type="ChEBI" id="CHEBI:57455"/>
        <dbReference type="ChEBI" id="CHEBI:57457"/>
        <dbReference type="ChEBI" id="CHEBI:456216"/>
        <dbReference type="EC" id="6.3.3.2"/>
    </reaction>
</comment>
<keyword evidence="5" id="KW-0436">Ligase</keyword>
<dbReference type="SUPFAM" id="SSF100950">
    <property type="entry name" value="NagB/RpiA/CoA transferase-like"/>
    <property type="match status" value="1"/>
</dbReference>
<keyword evidence="6" id="KW-1185">Reference proteome</keyword>
<organism evidence="5 6">
    <name type="scientific">Dorea ammoniilytica</name>
    <dbReference type="NCBI Taxonomy" id="2981788"/>
    <lineage>
        <taxon>Bacteria</taxon>
        <taxon>Bacillati</taxon>
        <taxon>Bacillota</taxon>
        <taxon>Clostridia</taxon>
        <taxon>Lachnospirales</taxon>
        <taxon>Lachnospiraceae</taxon>
        <taxon>Dorea</taxon>
    </lineage>
</organism>
<dbReference type="RefSeq" id="WP_262582085.1">
    <property type="nucleotide sequence ID" value="NZ_JAOQJV010000016.1"/>
</dbReference>
<dbReference type="EMBL" id="JAOQJV010000016">
    <property type="protein sequence ID" value="MCU6700704.1"/>
    <property type="molecule type" value="Genomic_DNA"/>
</dbReference>
<dbReference type="Pfam" id="PF01812">
    <property type="entry name" value="5-FTHF_cyc-lig"/>
    <property type="match status" value="1"/>
</dbReference>
<comment type="similarity">
    <text evidence="1 4">Belongs to the 5-formyltetrahydrofolate cyclo-ligase family.</text>
</comment>
<proteinExistence type="inferred from homology"/>
<reference evidence="5 6" key="1">
    <citation type="journal article" date="2021" name="ISME Commun">
        <title>Automated analysis of genomic sequences facilitates high-throughput and comprehensive description of bacteria.</title>
        <authorList>
            <person name="Hitch T.C.A."/>
        </authorList>
    </citation>
    <scope>NUCLEOTIDE SEQUENCE [LARGE SCALE GENOMIC DNA]</scope>
    <source>
        <strain evidence="5 6">Sanger_02</strain>
    </source>
</reference>
<name>A0ABT2S7Y7_9FIRM</name>
<dbReference type="InterPro" id="IPR024185">
    <property type="entry name" value="FTHF_cligase-like_sf"/>
</dbReference>
<comment type="cofactor">
    <cofactor evidence="4">
        <name>Mg(2+)</name>
        <dbReference type="ChEBI" id="CHEBI:18420"/>
    </cofactor>
</comment>
<keyword evidence="4" id="KW-0460">Magnesium</keyword>
<dbReference type="PANTHER" id="PTHR23407:SF1">
    <property type="entry name" value="5-FORMYLTETRAHYDROFOLATE CYCLO-LIGASE"/>
    <property type="match status" value="1"/>
</dbReference>
<dbReference type="InterPro" id="IPR002698">
    <property type="entry name" value="FTHF_cligase"/>
</dbReference>
<dbReference type="Proteomes" id="UP001207605">
    <property type="component" value="Unassembled WGS sequence"/>
</dbReference>
<gene>
    <name evidence="5" type="ORF">OCV65_10735</name>
</gene>
<dbReference type="GO" id="GO:0030272">
    <property type="term" value="F:5-formyltetrahydrofolate cyclo-ligase activity"/>
    <property type="evidence" value="ECO:0007669"/>
    <property type="project" value="UniProtKB-EC"/>
</dbReference>
<dbReference type="Gene3D" id="3.40.50.10420">
    <property type="entry name" value="NagB/RpiA/CoA transferase-like"/>
    <property type="match status" value="1"/>
</dbReference>
<keyword evidence="2 4" id="KW-0547">Nucleotide-binding</keyword>
<evidence type="ECO:0000256" key="3">
    <source>
        <dbReference type="ARBA" id="ARBA00022840"/>
    </source>
</evidence>
<keyword evidence="4" id="KW-0479">Metal-binding</keyword>
<sequence length="188" mass="21439">MNNCITDKKTQRNEIRSRLQQSSPTYCYSSDQLIFQSIITLPEYQNASMIFCYVSVKKEVDTRRLLKQAWADGKRTAVPRCIDKGIMEPYEITSFNDLIPGLYNIPEPAKHCPPVNLADIDFAIVPCLSCDRKRRRLGHGGGYYDRTLAKLTAPSAALCREQLLLDEVSCEEHDQSVSILITENTIYR</sequence>
<dbReference type="InterPro" id="IPR037171">
    <property type="entry name" value="NagB/RpiA_transferase-like"/>
</dbReference>
<dbReference type="EC" id="6.3.3.2" evidence="4"/>
<evidence type="ECO:0000313" key="5">
    <source>
        <dbReference type="EMBL" id="MCU6700704.1"/>
    </source>
</evidence>
<evidence type="ECO:0000256" key="4">
    <source>
        <dbReference type="RuleBase" id="RU361279"/>
    </source>
</evidence>
<keyword evidence="3 4" id="KW-0067">ATP-binding</keyword>
<dbReference type="PIRSF" id="PIRSF006806">
    <property type="entry name" value="FTHF_cligase"/>
    <property type="match status" value="1"/>
</dbReference>